<protein>
    <recommendedName>
        <fullName evidence="4">Right handed beta helix domain-containing protein</fullName>
    </recommendedName>
</protein>
<organism evidence="2 3">
    <name type="scientific">Streptomyces cellostaticus</name>
    <dbReference type="NCBI Taxonomy" id="67285"/>
    <lineage>
        <taxon>Bacteria</taxon>
        <taxon>Bacillati</taxon>
        <taxon>Actinomycetota</taxon>
        <taxon>Actinomycetes</taxon>
        <taxon>Kitasatosporales</taxon>
        <taxon>Streptomycetaceae</taxon>
        <taxon>Streptomyces</taxon>
    </lineage>
</organism>
<keyword evidence="3" id="KW-1185">Reference proteome</keyword>
<evidence type="ECO:0000313" key="2">
    <source>
        <dbReference type="EMBL" id="KUM92694.1"/>
    </source>
</evidence>
<evidence type="ECO:0000256" key="1">
    <source>
        <dbReference type="SAM" id="SignalP"/>
    </source>
</evidence>
<dbReference type="RefSeq" id="WP_067005259.1">
    <property type="nucleotide sequence ID" value="NZ_BNDU01000006.1"/>
</dbReference>
<reference evidence="2 3" key="1">
    <citation type="submission" date="2015-10" db="EMBL/GenBank/DDBJ databases">
        <title>Draft genome sequence of Streptomyces cellostaticus DSM 40189, type strain for the species Streptomyces cellostaticus.</title>
        <authorList>
            <person name="Ruckert C."/>
            <person name="Winkler A."/>
            <person name="Kalinowski J."/>
            <person name="Kampfer P."/>
            <person name="Glaeser S."/>
        </authorList>
    </citation>
    <scope>NUCLEOTIDE SEQUENCE [LARGE SCALE GENOMIC DNA]</scope>
    <source>
        <strain evidence="2 3">DSM 40189</strain>
    </source>
</reference>
<accession>A0A101NGB1</accession>
<evidence type="ECO:0000313" key="3">
    <source>
        <dbReference type="Proteomes" id="UP000054241"/>
    </source>
</evidence>
<sequence>MRKRPAAWAVSAGALAMALGLAGGMPAAAAQTIQVNCANQNLQTAINNAPSGSTIVITGICVGQFTIANKDLTLVGSGGAVLDGGHAGRTLTKFGPGNQVQLTNLTIANGTDQFFGGGIINYEGTLSLTRTVVRNNSARHGGGIFNGGTLTVISSVVRDNDSGTATQGVGGGIFNNNPGTTSVINSLIQHNTVTGTGSAGGGLFESANSTVTLNRTTVRNNSAEFGGGLFSRSTMTVNNSTVVFNTATAGPDSGGGIYQGGDTGVVTLHHTTVRDNTPENCAPDNVIQGCTN</sequence>
<feature type="chain" id="PRO_5007101490" description="Right handed beta helix domain-containing protein" evidence="1">
    <location>
        <begin position="30"/>
        <end position="292"/>
    </location>
</feature>
<keyword evidence="1" id="KW-0732">Signal</keyword>
<dbReference type="EMBL" id="LMWL01000058">
    <property type="protein sequence ID" value="KUM92694.1"/>
    <property type="molecule type" value="Genomic_DNA"/>
</dbReference>
<name>A0A101NGB1_9ACTN</name>
<dbReference type="Proteomes" id="UP000054241">
    <property type="component" value="Unassembled WGS sequence"/>
</dbReference>
<dbReference type="SUPFAM" id="SSF51126">
    <property type="entry name" value="Pectin lyase-like"/>
    <property type="match status" value="1"/>
</dbReference>
<evidence type="ECO:0008006" key="4">
    <source>
        <dbReference type="Google" id="ProtNLM"/>
    </source>
</evidence>
<feature type="signal peptide" evidence="1">
    <location>
        <begin position="1"/>
        <end position="29"/>
    </location>
</feature>
<gene>
    <name evidence="2" type="ORF">AQI88_30400</name>
</gene>
<comment type="caution">
    <text evidence="2">The sequence shown here is derived from an EMBL/GenBank/DDBJ whole genome shotgun (WGS) entry which is preliminary data.</text>
</comment>
<dbReference type="AlphaFoldDB" id="A0A101NGB1"/>
<dbReference type="OrthoDB" id="3403180at2"/>
<proteinExistence type="predicted"/>
<dbReference type="InterPro" id="IPR011050">
    <property type="entry name" value="Pectin_lyase_fold/virulence"/>
</dbReference>
<dbReference type="STRING" id="67285.AQI88_30400"/>